<sequence>MLKREAIAFYAMTNAILLHVGLRGLVLTIIVPVSIVIGLIKGIYKVSHLKAHWLCLGTT</sequence>
<evidence type="ECO:0000313" key="3">
    <source>
        <dbReference type="Proteomes" id="UP000230564"/>
    </source>
</evidence>
<evidence type="ECO:0000256" key="1">
    <source>
        <dbReference type="SAM" id="Phobius"/>
    </source>
</evidence>
<keyword evidence="1" id="KW-0812">Transmembrane</keyword>
<gene>
    <name evidence="2" type="ORF">COV55_03145</name>
</gene>
<dbReference type="Proteomes" id="UP000230564">
    <property type="component" value="Unassembled WGS sequence"/>
</dbReference>
<evidence type="ECO:0000313" key="2">
    <source>
        <dbReference type="EMBL" id="PIR06510.1"/>
    </source>
</evidence>
<comment type="caution">
    <text evidence="2">The sequence shown here is derived from an EMBL/GenBank/DDBJ whole genome shotgun (WGS) entry which is preliminary data.</text>
</comment>
<protein>
    <submittedName>
        <fullName evidence="2">Uncharacterized protein</fullName>
    </submittedName>
</protein>
<feature type="transmembrane region" description="Helical" evidence="1">
    <location>
        <begin position="20"/>
        <end position="40"/>
    </location>
</feature>
<proteinExistence type="predicted"/>
<organism evidence="2 3">
    <name type="scientific">Candidatus Komeilibacteria bacterium CG11_big_fil_rev_8_21_14_0_20_36_20</name>
    <dbReference type="NCBI Taxonomy" id="1974477"/>
    <lineage>
        <taxon>Bacteria</taxon>
        <taxon>Candidatus Komeiliibacteriota</taxon>
    </lineage>
</organism>
<dbReference type="AlphaFoldDB" id="A0A2H0NC90"/>
<reference evidence="2 3" key="1">
    <citation type="submission" date="2017-09" db="EMBL/GenBank/DDBJ databases">
        <title>Depth-based differentiation of microbial function through sediment-hosted aquifers and enrichment of novel symbionts in the deep terrestrial subsurface.</title>
        <authorList>
            <person name="Probst A.J."/>
            <person name="Ladd B."/>
            <person name="Jarett J.K."/>
            <person name="Geller-Mcgrath D.E."/>
            <person name="Sieber C.M."/>
            <person name="Emerson J.B."/>
            <person name="Anantharaman K."/>
            <person name="Thomas B.C."/>
            <person name="Malmstrom R."/>
            <person name="Stieglmeier M."/>
            <person name="Klingl A."/>
            <person name="Woyke T."/>
            <person name="Ryan C.M."/>
            <person name="Banfield J.F."/>
        </authorList>
    </citation>
    <scope>NUCLEOTIDE SEQUENCE [LARGE SCALE GENOMIC DNA]</scope>
    <source>
        <strain evidence="2">CG11_big_fil_rev_8_21_14_0_20_36_20</strain>
    </source>
</reference>
<keyword evidence="1" id="KW-0472">Membrane</keyword>
<dbReference type="EMBL" id="PCWQ01000012">
    <property type="protein sequence ID" value="PIR06510.1"/>
    <property type="molecule type" value="Genomic_DNA"/>
</dbReference>
<keyword evidence="1" id="KW-1133">Transmembrane helix</keyword>
<accession>A0A2H0NC90</accession>
<name>A0A2H0NC90_9BACT</name>